<keyword evidence="6" id="KW-0479">Metal-binding</keyword>
<evidence type="ECO:0000256" key="16">
    <source>
        <dbReference type="SAM" id="MobiDB-lite"/>
    </source>
</evidence>
<dbReference type="RefSeq" id="XP_013893021.1">
    <property type="nucleotide sequence ID" value="XM_014037567.1"/>
</dbReference>
<evidence type="ECO:0000256" key="6">
    <source>
        <dbReference type="ARBA" id="ARBA00022723"/>
    </source>
</evidence>
<reference evidence="18 19" key="1">
    <citation type="journal article" date="2013" name="BMC Genomics">
        <title>Reconstruction of the lipid metabolism for the microalga Monoraphidium neglectum from its genome sequence reveals characteristics suitable for biofuel production.</title>
        <authorList>
            <person name="Bogen C."/>
            <person name="Al-Dilaimi A."/>
            <person name="Albersmeier A."/>
            <person name="Wichmann J."/>
            <person name="Grundmann M."/>
            <person name="Rupp O."/>
            <person name="Lauersen K.J."/>
            <person name="Blifernez-Klassen O."/>
            <person name="Kalinowski J."/>
            <person name="Goesmann A."/>
            <person name="Mussgnug J.H."/>
            <person name="Kruse O."/>
        </authorList>
    </citation>
    <scope>NUCLEOTIDE SEQUENCE [LARGE SCALE GENOMIC DNA]</scope>
    <source>
        <strain evidence="18 19">SAG 48.87</strain>
    </source>
</reference>
<keyword evidence="3" id="KW-0150">Chloroplast</keyword>
<feature type="compositionally biased region" description="Low complexity" evidence="16">
    <location>
        <begin position="281"/>
        <end position="308"/>
    </location>
</feature>
<comment type="subcellular location">
    <subcellularLocation>
        <location evidence="15">Plastid</location>
        <location evidence="15">Chloroplast outer membrane</location>
        <topology evidence="15">Single-pass membrane protein</topology>
    </subcellularLocation>
</comment>
<proteinExistence type="predicted"/>
<evidence type="ECO:0000313" key="18">
    <source>
        <dbReference type="EMBL" id="KIY94001.1"/>
    </source>
</evidence>
<dbReference type="GO" id="GO:0005525">
    <property type="term" value="F:GTP binding"/>
    <property type="evidence" value="ECO:0007669"/>
    <property type="project" value="UniProtKB-KW"/>
</dbReference>
<feature type="region of interest" description="Disordered" evidence="16">
    <location>
        <begin position="281"/>
        <end position="335"/>
    </location>
</feature>
<evidence type="ECO:0000256" key="13">
    <source>
        <dbReference type="ARBA" id="ARBA00023134"/>
    </source>
</evidence>
<keyword evidence="2" id="KW-0813">Transport</keyword>
<keyword evidence="7" id="KW-0547">Nucleotide-binding</keyword>
<keyword evidence="19" id="KW-1185">Reference proteome</keyword>
<dbReference type="KEGG" id="mng:MNEG_13961"/>
<evidence type="ECO:0000256" key="7">
    <source>
        <dbReference type="ARBA" id="ARBA00022741"/>
    </source>
</evidence>
<protein>
    <submittedName>
        <fullName evidence="18">Translocase of chloroplast 90</fullName>
        <ecNumber evidence="18">3.6.5.-</ecNumber>
    </submittedName>
</protein>
<keyword evidence="4" id="KW-0934">Plastid</keyword>
<accession>A0A0D2LWT6</accession>
<keyword evidence="11" id="KW-0653">Protein transport</keyword>
<dbReference type="GeneID" id="25731476"/>
<dbReference type="PANTHER" id="PTHR10903">
    <property type="entry name" value="GTPASE, IMAP FAMILY MEMBER-RELATED"/>
    <property type="match status" value="1"/>
</dbReference>
<dbReference type="Proteomes" id="UP000054498">
    <property type="component" value="Unassembled WGS sequence"/>
</dbReference>
<keyword evidence="10" id="KW-0460">Magnesium</keyword>
<evidence type="ECO:0000256" key="2">
    <source>
        <dbReference type="ARBA" id="ARBA00022448"/>
    </source>
</evidence>
<dbReference type="EMBL" id="KK104382">
    <property type="protein sequence ID" value="KIY94001.1"/>
    <property type="molecule type" value="Genomic_DNA"/>
</dbReference>
<organism evidence="18 19">
    <name type="scientific">Monoraphidium neglectum</name>
    <dbReference type="NCBI Taxonomy" id="145388"/>
    <lineage>
        <taxon>Eukaryota</taxon>
        <taxon>Viridiplantae</taxon>
        <taxon>Chlorophyta</taxon>
        <taxon>core chlorophytes</taxon>
        <taxon>Chlorophyceae</taxon>
        <taxon>CS clade</taxon>
        <taxon>Sphaeropleales</taxon>
        <taxon>Selenastraceae</taxon>
        <taxon>Monoraphidium</taxon>
    </lineage>
</organism>
<feature type="domain" description="AIG1-type G" evidence="17">
    <location>
        <begin position="54"/>
        <end position="267"/>
    </location>
</feature>
<name>A0A0D2LWT6_9CHLO</name>
<evidence type="ECO:0000256" key="12">
    <source>
        <dbReference type="ARBA" id="ARBA00022989"/>
    </source>
</evidence>
<dbReference type="STRING" id="145388.A0A0D2LWT6"/>
<dbReference type="EC" id="3.6.5.-" evidence="18"/>
<evidence type="ECO:0000256" key="9">
    <source>
        <dbReference type="ARBA" id="ARBA00022805"/>
    </source>
</evidence>
<dbReference type="InterPro" id="IPR027417">
    <property type="entry name" value="P-loop_NTPase"/>
</dbReference>
<evidence type="ECO:0000256" key="4">
    <source>
        <dbReference type="ARBA" id="ARBA00022640"/>
    </source>
</evidence>
<dbReference type="GO" id="GO:0009707">
    <property type="term" value="C:chloroplast outer membrane"/>
    <property type="evidence" value="ECO:0007669"/>
    <property type="project" value="UniProtKB-SubCell"/>
</dbReference>
<keyword evidence="9" id="KW-1002">Plastid outer membrane</keyword>
<sequence>MPLTGDAVTQFLKVVDRIEELGLPGPGRRADAMRAAYSEAAALNEAQDPDSRLGIGIKLLLVGLTGTGKSELANTLLERPAIRTNAFREATKKIRVVKGDVRGIGLTIIDTPGLHASSDMALSNRGILRSIGRAYKKHKPDFVIYVDRLDAAKASFGELSTLTQLGEVLGKGVWRNLMVVLTHANAAREQMGAEYAQTMKQRRNILGNIMRQVSGEMQLKTPSFLADCHPGGPRNAAGQPVVWDVPGAMAAALAPTPWREQLLMQLLGYAAYHRAQDAAAAATSKPKAKPAAAAQTQQQQARGAAAGRADSRPLSTPPPPNGRCTCLIGPSPPPRPMMARMRRSRMPPTSYFVEQMVEGVLKPDTYATVEDPFDRETDDEEAEEFNTQYYQLMRGWARQGDPTAQKEYAAWLRKLSRAKRAYAEAYRNEDNETLAAYGYEGYVAEGLDLGPTFDPEDVTDHRYQYVVTDTDVAIMPTLDYYG</sequence>
<keyword evidence="14" id="KW-0472">Membrane</keyword>
<keyword evidence="8 18" id="KW-0378">Hydrolase</keyword>
<evidence type="ECO:0000259" key="17">
    <source>
        <dbReference type="PROSITE" id="PS51720"/>
    </source>
</evidence>
<comment type="cofactor">
    <cofactor evidence="1">
        <name>Mg(2+)</name>
        <dbReference type="ChEBI" id="CHEBI:18420"/>
    </cofactor>
</comment>
<dbReference type="GO" id="GO:0046872">
    <property type="term" value="F:metal ion binding"/>
    <property type="evidence" value="ECO:0007669"/>
    <property type="project" value="UniProtKB-KW"/>
</dbReference>
<keyword evidence="12" id="KW-1133">Transmembrane helix</keyword>
<evidence type="ECO:0000256" key="15">
    <source>
        <dbReference type="ARBA" id="ARBA00023766"/>
    </source>
</evidence>
<evidence type="ECO:0000313" key="19">
    <source>
        <dbReference type="Proteomes" id="UP000054498"/>
    </source>
</evidence>
<evidence type="ECO:0000256" key="5">
    <source>
        <dbReference type="ARBA" id="ARBA00022692"/>
    </source>
</evidence>
<evidence type="ECO:0000256" key="3">
    <source>
        <dbReference type="ARBA" id="ARBA00022528"/>
    </source>
</evidence>
<dbReference type="GO" id="GO:0015031">
    <property type="term" value="P:protein transport"/>
    <property type="evidence" value="ECO:0007669"/>
    <property type="project" value="UniProtKB-KW"/>
</dbReference>
<dbReference type="PROSITE" id="PS51720">
    <property type="entry name" value="G_AIG1"/>
    <property type="match status" value="1"/>
</dbReference>
<evidence type="ECO:0000256" key="8">
    <source>
        <dbReference type="ARBA" id="ARBA00022801"/>
    </source>
</evidence>
<dbReference type="Pfam" id="PF04548">
    <property type="entry name" value="AIG1"/>
    <property type="match status" value="1"/>
</dbReference>
<dbReference type="PANTHER" id="PTHR10903:SF135">
    <property type="entry name" value="TRANSLOCASE OF CHLOROPLAST 120, CHLOROPLASTIC-RELATED"/>
    <property type="match status" value="1"/>
</dbReference>
<evidence type="ECO:0000256" key="10">
    <source>
        <dbReference type="ARBA" id="ARBA00022842"/>
    </source>
</evidence>
<dbReference type="InterPro" id="IPR045058">
    <property type="entry name" value="GIMA/IAN/Toc"/>
</dbReference>
<dbReference type="InterPro" id="IPR006703">
    <property type="entry name" value="G_AIG1"/>
</dbReference>
<evidence type="ECO:0000256" key="1">
    <source>
        <dbReference type="ARBA" id="ARBA00001946"/>
    </source>
</evidence>
<evidence type="ECO:0000256" key="14">
    <source>
        <dbReference type="ARBA" id="ARBA00023136"/>
    </source>
</evidence>
<dbReference type="SUPFAM" id="SSF52540">
    <property type="entry name" value="P-loop containing nucleoside triphosphate hydrolases"/>
    <property type="match status" value="1"/>
</dbReference>
<evidence type="ECO:0000256" key="11">
    <source>
        <dbReference type="ARBA" id="ARBA00022927"/>
    </source>
</evidence>
<gene>
    <name evidence="18" type="ORF">MNEG_13961</name>
</gene>
<keyword evidence="5" id="KW-0812">Transmembrane</keyword>
<dbReference type="OrthoDB" id="8954335at2759"/>
<dbReference type="AlphaFoldDB" id="A0A0D2LWT6"/>
<dbReference type="GO" id="GO:0016787">
    <property type="term" value="F:hydrolase activity"/>
    <property type="evidence" value="ECO:0007669"/>
    <property type="project" value="UniProtKB-KW"/>
</dbReference>
<keyword evidence="13" id="KW-0342">GTP-binding</keyword>
<dbReference type="Gene3D" id="3.40.50.300">
    <property type="entry name" value="P-loop containing nucleotide triphosphate hydrolases"/>
    <property type="match status" value="1"/>
</dbReference>